<evidence type="ECO:0000313" key="3">
    <source>
        <dbReference type="Proteomes" id="UP001283361"/>
    </source>
</evidence>
<evidence type="ECO:0000313" key="2">
    <source>
        <dbReference type="EMBL" id="KAK3776898.1"/>
    </source>
</evidence>
<dbReference type="EMBL" id="JAWDGP010003173">
    <property type="protein sequence ID" value="KAK3776898.1"/>
    <property type="molecule type" value="Genomic_DNA"/>
</dbReference>
<evidence type="ECO:0000256" key="1">
    <source>
        <dbReference type="SAM" id="MobiDB-lite"/>
    </source>
</evidence>
<gene>
    <name evidence="2" type="ORF">RRG08_024669</name>
</gene>
<sequence length="91" mass="10240">MLALTAEYDCRNRNEEESSVGASRPYGSTLQLDKQRERVFGALVNRKIRRFGTAHSSTEKDRHRSHSHIDPLDTPSSCSPVDDGDIQGRPE</sequence>
<dbReference type="AlphaFoldDB" id="A0AAE0ZX22"/>
<feature type="region of interest" description="Disordered" evidence="1">
    <location>
        <begin position="1"/>
        <end position="29"/>
    </location>
</feature>
<comment type="caution">
    <text evidence="2">The sequence shown here is derived from an EMBL/GenBank/DDBJ whole genome shotgun (WGS) entry which is preliminary data.</text>
</comment>
<dbReference type="Proteomes" id="UP001283361">
    <property type="component" value="Unassembled WGS sequence"/>
</dbReference>
<feature type="compositionally biased region" description="Basic and acidic residues" evidence="1">
    <location>
        <begin position="57"/>
        <end position="71"/>
    </location>
</feature>
<protein>
    <submittedName>
        <fullName evidence="2">Uncharacterized protein</fullName>
    </submittedName>
</protein>
<proteinExistence type="predicted"/>
<name>A0AAE0ZX22_9GAST</name>
<organism evidence="2 3">
    <name type="scientific">Elysia crispata</name>
    <name type="common">lettuce slug</name>
    <dbReference type="NCBI Taxonomy" id="231223"/>
    <lineage>
        <taxon>Eukaryota</taxon>
        <taxon>Metazoa</taxon>
        <taxon>Spiralia</taxon>
        <taxon>Lophotrochozoa</taxon>
        <taxon>Mollusca</taxon>
        <taxon>Gastropoda</taxon>
        <taxon>Heterobranchia</taxon>
        <taxon>Euthyneura</taxon>
        <taxon>Panpulmonata</taxon>
        <taxon>Sacoglossa</taxon>
        <taxon>Placobranchoidea</taxon>
        <taxon>Plakobranchidae</taxon>
        <taxon>Elysia</taxon>
    </lineage>
</organism>
<keyword evidence="3" id="KW-1185">Reference proteome</keyword>
<accession>A0AAE0ZX22</accession>
<reference evidence="2" key="1">
    <citation type="journal article" date="2023" name="G3 (Bethesda)">
        <title>A reference genome for the long-term kleptoplast-retaining sea slug Elysia crispata morphotype clarki.</title>
        <authorList>
            <person name="Eastman K.E."/>
            <person name="Pendleton A.L."/>
            <person name="Shaikh M.A."/>
            <person name="Suttiyut T."/>
            <person name="Ogas R."/>
            <person name="Tomko P."/>
            <person name="Gavelis G."/>
            <person name="Widhalm J.R."/>
            <person name="Wisecaver J.H."/>
        </authorList>
    </citation>
    <scope>NUCLEOTIDE SEQUENCE</scope>
    <source>
        <strain evidence="2">ECLA1</strain>
    </source>
</reference>
<feature type="region of interest" description="Disordered" evidence="1">
    <location>
        <begin position="50"/>
        <end position="91"/>
    </location>
</feature>